<comment type="caution">
    <text evidence="2">The sequence shown here is derived from an EMBL/GenBank/DDBJ whole genome shotgun (WGS) entry which is preliminary data.</text>
</comment>
<dbReference type="Gene3D" id="3.40.30.10">
    <property type="entry name" value="Glutaredoxin"/>
    <property type="match status" value="1"/>
</dbReference>
<protein>
    <recommendedName>
        <fullName evidence="1">Thioredoxin domain-containing protein</fullName>
    </recommendedName>
</protein>
<dbReference type="RefSeq" id="WP_186085321.1">
    <property type="nucleotide sequence ID" value="NZ_BMDB01000001.1"/>
</dbReference>
<reference evidence="2 3" key="1">
    <citation type="submission" date="2020-07" db="EMBL/GenBank/DDBJ databases">
        <authorList>
            <person name="Criscuolo A."/>
        </authorList>
    </citation>
    <scope>NUCLEOTIDE SEQUENCE [LARGE SCALE GENOMIC DNA]</scope>
    <source>
        <strain evidence="3">CIP 111030</strain>
    </source>
</reference>
<dbReference type="Proteomes" id="UP000521032">
    <property type="component" value="Unassembled WGS sequence"/>
</dbReference>
<dbReference type="SUPFAM" id="SSF52833">
    <property type="entry name" value="Thioredoxin-like"/>
    <property type="match status" value="1"/>
</dbReference>
<dbReference type="CDD" id="cd02947">
    <property type="entry name" value="TRX_family"/>
    <property type="match status" value="1"/>
</dbReference>
<accession>A0A6V7R633</accession>
<sequence>MKKQISQSELTEYINQSGLHVVYGYTPICATCALAERFLDIAMEVAPRDLIKVDLNYHENFIETYQIKSVPTLMAFKDGELVKTLYRFESVTNLVEFLKNIDD</sequence>
<dbReference type="InterPro" id="IPR013766">
    <property type="entry name" value="Thioredoxin_domain"/>
</dbReference>
<dbReference type="AlphaFoldDB" id="A0A6V7R633"/>
<dbReference type="Pfam" id="PF00085">
    <property type="entry name" value="Thioredoxin"/>
    <property type="match status" value="1"/>
</dbReference>
<evidence type="ECO:0000259" key="1">
    <source>
        <dbReference type="Pfam" id="PF00085"/>
    </source>
</evidence>
<gene>
    <name evidence="2" type="ORF">JEOSCH030_00418</name>
</gene>
<evidence type="ECO:0000313" key="2">
    <source>
        <dbReference type="EMBL" id="CAD2072776.1"/>
    </source>
</evidence>
<dbReference type="EMBL" id="CAJEWE010000006">
    <property type="protein sequence ID" value="CAD2072776.1"/>
    <property type="molecule type" value="Genomic_DNA"/>
</dbReference>
<keyword evidence="3" id="KW-1185">Reference proteome</keyword>
<proteinExistence type="predicted"/>
<name>A0A6V7R633_9BACL</name>
<feature type="domain" description="Thioredoxin" evidence="1">
    <location>
        <begin position="4"/>
        <end position="99"/>
    </location>
</feature>
<organism evidence="2 3">
    <name type="scientific">Phocicoccus schoeneichii</name>
    <dbReference type="NCBI Taxonomy" id="1812261"/>
    <lineage>
        <taxon>Bacteria</taxon>
        <taxon>Bacillati</taxon>
        <taxon>Bacillota</taxon>
        <taxon>Bacilli</taxon>
        <taxon>Bacillales</taxon>
        <taxon>Salinicoccaceae</taxon>
        <taxon>Phocicoccus</taxon>
    </lineage>
</organism>
<dbReference type="InterPro" id="IPR036249">
    <property type="entry name" value="Thioredoxin-like_sf"/>
</dbReference>
<evidence type="ECO:0000313" key="3">
    <source>
        <dbReference type="Proteomes" id="UP000521032"/>
    </source>
</evidence>